<feature type="compositionally biased region" description="Low complexity" evidence="2">
    <location>
        <begin position="653"/>
        <end position="675"/>
    </location>
</feature>
<dbReference type="RefSeq" id="WP_162221119.1">
    <property type="nucleotide sequence ID" value="NZ_JANJZM010000001.1"/>
</dbReference>
<name>A0A845SRS9_9FIRM</name>
<feature type="chain" id="PRO_5039013982" evidence="3">
    <location>
        <begin position="21"/>
        <end position="1056"/>
    </location>
</feature>
<feature type="region of interest" description="Disordered" evidence="2">
    <location>
        <begin position="537"/>
        <end position="753"/>
    </location>
</feature>
<accession>A0A845SRS9</accession>
<dbReference type="AlphaFoldDB" id="A0A845SRS9"/>
<feature type="compositionally biased region" description="Acidic residues" evidence="2">
    <location>
        <begin position="700"/>
        <end position="720"/>
    </location>
</feature>
<feature type="compositionally biased region" description="Acidic residues" evidence="2">
    <location>
        <begin position="676"/>
        <end position="688"/>
    </location>
</feature>
<dbReference type="PANTHER" id="PTHR36144:SF6">
    <property type="entry name" value="S-ANTIGEN PROTEIN"/>
    <property type="match status" value="1"/>
</dbReference>
<feature type="compositionally biased region" description="Acidic residues" evidence="2">
    <location>
        <begin position="581"/>
        <end position="593"/>
    </location>
</feature>
<dbReference type="InterPro" id="IPR053118">
    <property type="entry name" value="HPI-Adhesin/Ser-rich"/>
</dbReference>
<feature type="compositionally biased region" description="Low complexity" evidence="2">
    <location>
        <begin position="689"/>
        <end position="699"/>
    </location>
</feature>
<evidence type="ECO:0000256" key="1">
    <source>
        <dbReference type="SAM" id="Coils"/>
    </source>
</evidence>
<feature type="compositionally biased region" description="Low complexity" evidence="2">
    <location>
        <begin position="721"/>
        <end position="752"/>
    </location>
</feature>
<feature type="signal peptide" evidence="3">
    <location>
        <begin position="1"/>
        <end position="20"/>
    </location>
</feature>
<sequence length="1056" mass="113930">MNQRGIKAVSLVLATAVTCASVLSGCAGSNDTQSTAAFTASSEAAQIEPQAVSGPFTGPDATGVKKSETVFINLDPTGKPYETMVTDWIHSDTPDAVLNDLSDLTGIENIKGLQQPRRQGDSLTWKMEGSDLYYTGTTDKAPPVDIRITYTLDGKSIDPQELPGKSGQLSMTIRFRNTQKQRVTIAGKDTDMYTPMLVAAGMSLPDDTFQNVKVSEGSVISDGNNQIVAFVCVPGLNDSLALGTYSVQEINDLDFPEEFTITADVQNFEMGSVMVAVTPKLPDLDDLTKSDEFDDMRQDLTDLQDMQNDLNTVDPDRDIRSLLTDPNRTEAARVITNDVFDFYDLNKDLLDILPKYVTDENIRLYDRIRHDIKDGAFDSLLDDDELADLIDLVDDLSPNRLQELADDYAELQKNDELRAALKQLMGAANPDTEKLLDLLMQVYGAINRDAAIKEAGLTALGGLIRHPELLTASAQAALRQGVRDALMNCINVQDQTAAGMLQIALERSKLNPRLQAELVAASYAGLIVDPSRTRAIRHDDGVADIPPVPGEDTSSAPDEDASSAPDENTSSAPDENASSAPDEDASSAPDEDTSSAPDENASSAPDENASSAPDEDTSSAPDKNAPTVFEATTENTVVNMTQTLAAFTENDADGGASSAPDDGASSALDGDTSSAPDDDTSSAPDDDTSSALDGDTSSAPDDDTSSAPDDETSSAPDDDTSSAPDGDTSSAPDGDTSSAPDDGASSAPSVSSKPLAADRADLYKEITTDTNAGYYLIEGAIDAYVNNADPAELLALAKQFDPQAASQVESMQAIQALLGQIGPDSLASLFSQAQICEKYLSDLLTAVQQPELKEYLEKLMKDLQDNEENLRTLILLLRQLDDMNLLDEVENIDDLREDLSDLRPIVQSLRRDLDRVEMNKSLHASPETVDTLLRMKGDLEEHRDIMETMRNMLQEEKVALSRSMIATLDRLEAKDAAGSAVEKLNDLDELLERKDRYTELSDAYRIFTAAPDSMDTDVKFVMKTDEITLPDDDEPALAPVQEQAGFVAWFKGLFQS</sequence>
<evidence type="ECO:0000256" key="3">
    <source>
        <dbReference type="SAM" id="SignalP"/>
    </source>
</evidence>
<keyword evidence="3" id="KW-0732">Signal</keyword>
<evidence type="ECO:0000313" key="5">
    <source>
        <dbReference type="Proteomes" id="UP000462501"/>
    </source>
</evidence>
<evidence type="ECO:0000313" key="4">
    <source>
        <dbReference type="EMBL" id="NDO39226.1"/>
    </source>
</evidence>
<feature type="coiled-coil region" evidence="1">
    <location>
        <begin position="939"/>
        <end position="1000"/>
    </location>
</feature>
<dbReference type="Proteomes" id="UP000462501">
    <property type="component" value="Unassembled WGS sequence"/>
</dbReference>
<dbReference type="PROSITE" id="PS51257">
    <property type="entry name" value="PROKAR_LIPOPROTEIN"/>
    <property type="match status" value="1"/>
</dbReference>
<gene>
    <name evidence="4" type="ORF">FMM72_08130</name>
</gene>
<protein>
    <submittedName>
        <fullName evidence="4">Uncharacterized protein</fullName>
    </submittedName>
</protein>
<comment type="caution">
    <text evidence="4">The sequence shown here is derived from an EMBL/GenBank/DDBJ whole genome shotgun (WGS) entry which is preliminary data.</text>
</comment>
<reference evidence="4 5" key="1">
    <citation type="submission" date="2019-06" db="EMBL/GenBank/DDBJ databases">
        <title>Draft genome sequences of 15 bacterial species constituting the stable defined intestinal microbiota of the GM15 gnotobiotic mouse model.</title>
        <authorList>
            <person name="Elie C."/>
            <person name="Mathieu A."/>
            <person name="Saliou A."/>
            <person name="Darnaud M."/>
            <person name="Leulier F."/>
            <person name="Tamellini A."/>
        </authorList>
    </citation>
    <scope>NUCLEOTIDE SEQUENCE [LARGE SCALE GENOMIC DNA]</scope>
    <source>
        <strain evidence="4 5">JM4-15</strain>
    </source>
</reference>
<dbReference type="PANTHER" id="PTHR36144">
    <property type="entry name" value="S-ANTIGEN PROTEIN"/>
    <property type="match status" value="1"/>
</dbReference>
<proteinExistence type="predicted"/>
<feature type="compositionally biased region" description="Low complexity" evidence="2">
    <location>
        <begin position="551"/>
        <end position="567"/>
    </location>
</feature>
<feature type="compositionally biased region" description="Polar residues" evidence="2">
    <location>
        <begin position="600"/>
        <end position="611"/>
    </location>
</feature>
<evidence type="ECO:0000256" key="2">
    <source>
        <dbReference type="SAM" id="MobiDB-lite"/>
    </source>
</evidence>
<feature type="compositionally biased region" description="Polar residues" evidence="2">
    <location>
        <begin position="630"/>
        <end position="645"/>
    </location>
</feature>
<keyword evidence="1" id="KW-0175">Coiled coil</keyword>
<dbReference type="EMBL" id="VIQT01000010">
    <property type="protein sequence ID" value="NDO39226.1"/>
    <property type="molecule type" value="Genomic_DNA"/>
</dbReference>
<organism evidence="4 5">
    <name type="scientific">Anaerotruncus colihominis</name>
    <dbReference type="NCBI Taxonomy" id="169435"/>
    <lineage>
        <taxon>Bacteria</taxon>
        <taxon>Bacillati</taxon>
        <taxon>Bacillota</taxon>
        <taxon>Clostridia</taxon>
        <taxon>Eubacteriales</taxon>
        <taxon>Oscillospiraceae</taxon>
        <taxon>Anaerotruncus</taxon>
    </lineage>
</organism>